<evidence type="ECO:0000313" key="1">
    <source>
        <dbReference type="EMBL" id="CDW89063.1"/>
    </source>
</evidence>
<evidence type="ECO:0000313" key="2">
    <source>
        <dbReference type="Proteomes" id="UP000039865"/>
    </source>
</evidence>
<accession>A0A078B693</accession>
<dbReference type="AlphaFoldDB" id="A0A078B693"/>
<proteinExistence type="predicted"/>
<reference evidence="1 2" key="1">
    <citation type="submission" date="2014-06" db="EMBL/GenBank/DDBJ databases">
        <authorList>
            <person name="Swart Estienne"/>
        </authorList>
    </citation>
    <scope>NUCLEOTIDE SEQUENCE [LARGE SCALE GENOMIC DNA]</scope>
    <source>
        <strain evidence="1 2">130c</strain>
    </source>
</reference>
<dbReference type="Proteomes" id="UP000039865">
    <property type="component" value="Unassembled WGS sequence"/>
</dbReference>
<dbReference type="EMBL" id="CCKQ01017194">
    <property type="protein sequence ID" value="CDW89063.1"/>
    <property type="molecule type" value="Genomic_DNA"/>
</dbReference>
<organism evidence="1 2">
    <name type="scientific">Stylonychia lemnae</name>
    <name type="common">Ciliate</name>
    <dbReference type="NCBI Taxonomy" id="5949"/>
    <lineage>
        <taxon>Eukaryota</taxon>
        <taxon>Sar</taxon>
        <taxon>Alveolata</taxon>
        <taxon>Ciliophora</taxon>
        <taxon>Intramacronucleata</taxon>
        <taxon>Spirotrichea</taxon>
        <taxon>Stichotrichia</taxon>
        <taxon>Sporadotrichida</taxon>
        <taxon>Oxytrichidae</taxon>
        <taxon>Stylonychinae</taxon>
        <taxon>Stylonychia</taxon>
    </lineage>
</organism>
<protein>
    <submittedName>
        <fullName evidence="1">Uncharacterized protein</fullName>
    </submittedName>
</protein>
<gene>
    <name evidence="1" type="primary">Contig14171.g15099</name>
    <name evidence="1" type="ORF">STYLEM_18192</name>
</gene>
<name>A0A078B693_STYLE</name>
<dbReference type="OrthoDB" id="289811at2759"/>
<dbReference type="InParanoid" id="A0A078B693"/>
<sequence>MQIDQHKTFSLRQKLIKSIKKLDVFGIPVSLTYKNDPCIKSFAGGMATLIMRSADIFDMAFKVEYNLLNTEPEVQKNLDQYAYIQLTQNNYFWEDVKGRSTQIRIRNRLETGKCEYGRLGLTRDSIDYLNIIKTYECPLNFKFQLQDINDFSENPIKNSLKPYFLTPSYNTSHSYLFLLSENEVKLQDSMLYGNEVRKKYIETRLDYLNVQEIQAEGGFIQKTVYFTSLVKSLYLYQSQEKTKDGSNQPKNILTRLQRIMQQLTSRQKLHYSLVDVFQACLKRKRLMTRFNTHQYAREKLYQNGIKKIRQELDIRHIVKELRNIRFIQKVLLDKYQRSMIKYFKGNLLNEAPDLNNKFTQDNVMIYLKQILSKEKQNSFDKRLMKSIEISQQENNQFQEVFMIDHSQKYQNKINESLIRKKSNIPVKKISPSPLELKKNKLRKLGSNISQNSSQISIIQDNQCSLNQSQIHLTNEPMRKRTDQDLQNSLQISEISEYFNTNYDNYAQQMESFDNQSYLQLSKIQNDKENL</sequence>
<keyword evidence="2" id="KW-1185">Reference proteome</keyword>